<name>A0A0V0QRH6_PSEPJ</name>
<evidence type="ECO:0000256" key="1">
    <source>
        <dbReference type="SAM" id="Coils"/>
    </source>
</evidence>
<keyword evidence="1" id="KW-0175">Coiled coil</keyword>
<accession>A0A0V0QRH6</accession>
<keyword evidence="4" id="KW-1185">Reference proteome</keyword>
<dbReference type="AlphaFoldDB" id="A0A0V0QRH6"/>
<evidence type="ECO:0000313" key="3">
    <source>
        <dbReference type="EMBL" id="KRX04602.1"/>
    </source>
</evidence>
<protein>
    <submittedName>
        <fullName evidence="3">Uncharacterized protein</fullName>
    </submittedName>
</protein>
<reference evidence="3 4" key="1">
    <citation type="journal article" date="2015" name="Sci. Rep.">
        <title>Genome of the facultative scuticociliatosis pathogen Pseudocohnilembus persalinus provides insight into its virulence through horizontal gene transfer.</title>
        <authorList>
            <person name="Xiong J."/>
            <person name="Wang G."/>
            <person name="Cheng J."/>
            <person name="Tian M."/>
            <person name="Pan X."/>
            <person name="Warren A."/>
            <person name="Jiang C."/>
            <person name="Yuan D."/>
            <person name="Miao W."/>
        </authorList>
    </citation>
    <scope>NUCLEOTIDE SEQUENCE [LARGE SCALE GENOMIC DNA]</scope>
    <source>
        <strain evidence="3">36N120E</strain>
    </source>
</reference>
<organism evidence="3 4">
    <name type="scientific">Pseudocohnilembus persalinus</name>
    <name type="common">Ciliate</name>
    <dbReference type="NCBI Taxonomy" id="266149"/>
    <lineage>
        <taxon>Eukaryota</taxon>
        <taxon>Sar</taxon>
        <taxon>Alveolata</taxon>
        <taxon>Ciliophora</taxon>
        <taxon>Intramacronucleata</taxon>
        <taxon>Oligohymenophorea</taxon>
        <taxon>Scuticociliatia</taxon>
        <taxon>Philasterida</taxon>
        <taxon>Pseudocohnilembidae</taxon>
        <taxon>Pseudocohnilembus</taxon>
    </lineage>
</organism>
<dbReference type="InParanoid" id="A0A0V0QRH6"/>
<feature type="coiled-coil region" evidence="1">
    <location>
        <begin position="204"/>
        <end position="266"/>
    </location>
</feature>
<feature type="compositionally biased region" description="Low complexity" evidence="2">
    <location>
        <begin position="328"/>
        <end position="350"/>
    </location>
</feature>
<evidence type="ECO:0000256" key="2">
    <source>
        <dbReference type="SAM" id="MobiDB-lite"/>
    </source>
</evidence>
<dbReference type="EMBL" id="LDAU01000114">
    <property type="protein sequence ID" value="KRX04602.1"/>
    <property type="molecule type" value="Genomic_DNA"/>
</dbReference>
<evidence type="ECO:0000313" key="4">
    <source>
        <dbReference type="Proteomes" id="UP000054937"/>
    </source>
</evidence>
<comment type="caution">
    <text evidence="3">The sequence shown here is derived from an EMBL/GenBank/DDBJ whole genome shotgun (WGS) entry which is preliminary data.</text>
</comment>
<gene>
    <name evidence="3" type="ORF">PPERSA_04417</name>
</gene>
<proteinExistence type="predicted"/>
<feature type="region of interest" description="Disordered" evidence="2">
    <location>
        <begin position="326"/>
        <end position="358"/>
    </location>
</feature>
<sequence>MKENGAQDGREETPTYEVRGRAGNLFQNKTNKQIKEEQKNKQSYAQFLAQQIELKKKQQIDQDIQEKNILSNIAQEHVRKQQYLEQNGPNRDAQGHVNYTRKNPYNPNYEKQDWFSHVGGNQVPVYNNYNQINQKAQLTQSMFLQPNNQPEQFQNQDNNVMMNSFVNQPQQQQQQFQQPVMQQWGGYPDFNNQFYYQQQLFKQFQDLDLLRRQQEQQIQNQNQQLADDRRRKEELNMLEERRRQDLDELRHLRKQIEDTIRNQSLQPIQPKVIYQNNPNEYNGYDKHLFESGQQVLSIDQDSKKPLQWVHKLGNVKKSRKDQYDFDADQNQSNNQNNKNQQQFNNSQNDNNIRRFKANDNESKLKELREIEDQILLEQKIISELPMEVTKQVRNTVNKELLKLRHELNLQNNNIGEQLMNLRGQLMRSQDQKNIQNQELRRLHNEIKQTQIVDEIRQREIYDAFVRNKPQQIIHNKTNLLQDDYDYNSKRVPDSLEYLLTDDNENKKYHARHQTDLGQYKSLAHNMLYNPISGTHIVQPEEYDNNISKLNRLQTELQTFDNVNRSIHGGICEENNIRQILDNNSQRLDKLIELDQNNINTEDKAFADIISVNHDKPDYLPSRSFMTDDKIVQSLDQYVSKRDRQGVIF</sequence>
<feature type="compositionally biased region" description="Basic and acidic residues" evidence="2">
    <location>
        <begin position="1"/>
        <end position="13"/>
    </location>
</feature>
<dbReference type="Proteomes" id="UP000054937">
    <property type="component" value="Unassembled WGS sequence"/>
</dbReference>
<feature type="region of interest" description="Disordered" evidence="2">
    <location>
        <begin position="1"/>
        <end position="38"/>
    </location>
</feature>
<feature type="coiled-coil region" evidence="1">
    <location>
        <begin position="393"/>
        <end position="445"/>
    </location>
</feature>